<feature type="region of interest" description="Disordered" evidence="1">
    <location>
        <begin position="208"/>
        <end position="245"/>
    </location>
</feature>
<feature type="region of interest" description="Disordered" evidence="1">
    <location>
        <begin position="335"/>
        <end position="355"/>
    </location>
</feature>
<feature type="compositionally biased region" description="Basic and acidic residues" evidence="1">
    <location>
        <begin position="229"/>
        <end position="242"/>
    </location>
</feature>
<reference evidence="2" key="1">
    <citation type="submission" date="2021-02" db="EMBL/GenBank/DDBJ databases">
        <authorList>
            <person name="Nowell W R."/>
        </authorList>
    </citation>
    <scope>NUCLEOTIDE SEQUENCE</scope>
</reference>
<sequence length="602" mass="69184">MNTLEAEYSFLAPTWRLPTVATPSIFPHTLATTYLPSDSHSGPDWTLWNNTMYNSRYIPAYVPSTSVRRNNYPIPINYQRVAPIIGSQNYQTNLDRSLPTGIPYPSVNNQHGLTGSIEDGLNLTISLHPNNDNDVRHDNTNYPTPRNHMANRGLTYAANNQNNHSVSNQKRRVQIVDHNRQSPATTIIDNMSERNSRNSNHAATYAHYSRTPDSHKAQQRKSKTPSSNHHLDHSDETKHGHDNNNVTIHDYLYGLSAPDPGSYATAYKQHQRRLQEEKLGRKSVVNEYRTFAKDYGFGPSFGNAHSVTNEEKVDTEHRRKTYSRVVKETNHHKLEEQKRFQSTNGQQRTRPAPVPKYQRAREYAEKIEKPQHQKPVFQTEFSPWTPIVSPIIPQSQSKIRRHSILSSLQYSKKKRKDFLASDFDIHRTRRSLSLPTIIRTGNRLFNNRNLSRCSSNASIRIGSPTRSLSLSLTTRKLISKVLREKNDKQKKNSEKSSNISLLSTSNETKTKSIISHSMMTKNMRLPPTATVIINQTYKPSLAVTTSTNNNFKKPMRNKNHRTPSQHRFYNQFQKTSTNKNLNFDLEIIKSFHHINDKNSSNE</sequence>
<evidence type="ECO:0000256" key="1">
    <source>
        <dbReference type="SAM" id="MobiDB-lite"/>
    </source>
</evidence>
<gene>
    <name evidence="2" type="ORF">CJN711_LOCUS7777</name>
</gene>
<dbReference type="Proteomes" id="UP000663855">
    <property type="component" value="Unassembled WGS sequence"/>
</dbReference>
<feature type="compositionally biased region" description="Polar residues" evidence="1">
    <location>
        <begin position="340"/>
        <end position="349"/>
    </location>
</feature>
<name>A0A814Q540_9BILA</name>
<evidence type="ECO:0000313" key="2">
    <source>
        <dbReference type="EMBL" id="CAF1114570.1"/>
    </source>
</evidence>
<dbReference type="AlphaFoldDB" id="A0A814Q540"/>
<protein>
    <submittedName>
        <fullName evidence="2">Uncharacterized protein</fullName>
    </submittedName>
</protein>
<feature type="compositionally biased region" description="Basic and acidic residues" evidence="1">
    <location>
        <begin position="483"/>
        <end position="494"/>
    </location>
</feature>
<feature type="region of interest" description="Disordered" evidence="1">
    <location>
        <begin position="483"/>
        <end position="505"/>
    </location>
</feature>
<comment type="caution">
    <text evidence="2">The sequence shown here is derived from an EMBL/GenBank/DDBJ whole genome shotgun (WGS) entry which is preliminary data.</text>
</comment>
<evidence type="ECO:0000313" key="3">
    <source>
        <dbReference type="Proteomes" id="UP000663855"/>
    </source>
</evidence>
<organism evidence="2 3">
    <name type="scientific">Rotaria magnacalcarata</name>
    <dbReference type="NCBI Taxonomy" id="392030"/>
    <lineage>
        <taxon>Eukaryota</taxon>
        <taxon>Metazoa</taxon>
        <taxon>Spiralia</taxon>
        <taxon>Gnathifera</taxon>
        <taxon>Rotifera</taxon>
        <taxon>Eurotatoria</taxon>
        <taxon>Bdelloidea</taxon>
        <taxon>Philodinida</taxon>
        <taxon>Philodinidae</taxon>
        <taxon>Rotaria</taxon>
    </lineage>
</organism>
<dbReference type="EMBL" id="CAJNOV010002758">
    <property type="protein sequence ID" value="CAF1114570.1"/>
    <property type="molecule type" value="Genomic_DNA"/>
</dbReference>
<feature type="compositionally biased region" description="Polar residues" evidence="1">
    <location>
        <begin position="495"/>
        <end position="505"/>
    </location>
</feature>
<proteinExistence type="predicted"/>
<accession>A0A814Q540</accession>